<evidence type="ECO:0000313" key="7">
    <source>
        <dbReference type="EMBL" id="MBP2356499.1"/>
    </source>
</evidence>
<comment type="caution">
    <text evidence="6">The sequence shown here is derived from an EMBL/GenBank/DDBJ whole genome shotgun (WGS) entry which is preliminary data.</text>
</comment>
<dbReference type="InterPro" id="IPR002525">
    <property type="entry name" value="Transp_IS110-like_N"/>
</dbReference>
<evidence type="ECO:0000313" key="8">
    <source>
        <dbReference type="Proteomes" id="UP000755585"/>
    </source>
</evidence>
<dbReference type="EMBL" id="JAGINT010000002">
    <property type="protein sequence ID" value="MBP2356499.1"/>
    <property type="molecule type" value="Genomic_DNA"/>
</dbReference>
<dbReference type="InterPro" id="IPR003346">
    <property type="entry name" value="Transposase_20"/>
</dbReference>
<protein>
    <submittedName>
        <fullName evidence="6">Transposase</fullName>
    </submittedName>
</protein>
<accession>A0ABS4UXP2</accession>
<dbReference type="InterPro" id="IPR047650">
    <property type="entry name" value="Transpos_IS110"/>
</dbReference>
<dbReference type="EMBL" id="JAGINT010000001">
    <property type="protein sequence ID" value="MBP2351578.1"/>
    <property type="molecule type" value="Genomic_DNA"/>
</dbReference>
<dbReference type="EMBL" id="JAGINT010000001">
    <property type="protein sequence ID" value="MBP2349817.1"/>
    <property type="molecule type" value="Genomic_DNA"/>
</dbReference>
<dbReference type="EMBL" id="JAGINT010000001">
    <property type="protein sequence ID" value="MBP2350967.1"/>
    <property type="molecule type" value="Genomic_DNA"/>
</dbReference>
<evidence type="ECO:0000313" key="6">
    <source>
        <dbReference type="EMBL" id="MBP2356401.1"/>
    </source>
</evidence>
<evidence type="ECO:0000313" key="4">
    <source>
        <dbReference type="EMBL" id="MBP2350967.1"/>
    </source>
</evidence>
<evidence type="ECO:0000313" key="5">
    <source>
        <dbReference type="EMBL" id="MBP2351578.1"/>
    </source>
</evidence>
<dbReference type="Pfam" id="PF01548">
    <property type="entry name" value="DEDD_Tnp_IS110"/>
    <property type="match status" value="1"/>
</dbReference>
<sequence length="415" mass="44710">MKLFVGDDWAEAHHDVEVMDPAGRVLAKARLPEGMVGMARLHALLAEQFAAVDPDADLDEVEVVVGIETDRGPWVAALVAAGYQVFAVNPLQAKAYRKRHAVSGAKSDAGDAHVLADMVRTDSHQLRTVAGDSAGAEAIKVVTRMHKTLIWERTRTTQRLRHALREYFPAALEAFADLDAPDTLELLAKAPDPASAARLTTAQITAALKHARRRKIDGIDGRAARIRAALRAEHLGQPAVVTAAYAASTRALVAVLVVLDEQVTTLQGQVEAHFGRHPAAEIIVSQPGLGPILGARVLAEFGDDPERYASAKARKNYAATSPITISSGKKKVALARYVHNDRLIDALMTQAFSALNTSPGARAYYDKQRARGAEHNPALRQLANRLVGILHGCLKTSTPYNETTAWSQQAELLAA</sequence>
<feature type="domain" description="Transposase IS110-like N-terminal" evidence="1">
    <location>
        <begin position="5"/>
        <end position="169"/>
    </location>
</feature>
<dbReference type="PANTHER" id="PTHR33055:SF3">
    <property type="entry name" value="PUTATIVE TRANSPOSASE FOR IS117-RELATED"/>
    <property type="match status" value="1"/>
</dbReference>
<gene>
    <name evidence="3" type="ORF">JOF29_000900</name>
    <name evidence="4" type="ORF">JOF29_002050</name>
    <name evidence="5" type="ORF">JOF29_002661</name>
    <name evidence="6" type="ORF">JOF29_007511</name>
    <name evidence="7" type="ORF">JOF29_007609</name>
</gene>
<dbReference type="Pfam" id="PF02371">
    <property type="entry name" value="Transposase_20"/>
    <property type="match status" value="1"/>
</dbReference>
<dbReference type="PANTHER" id="PTHR33055">
    <property type="entry name" value="TRANSPOSASE FOR INSERTION SEQUENCE ELEMENT IS1111A"/>
    <property type="match status" value="1"/>
</dbReference>
<organism evidence="6 8">
    <name type="scientific">Kribbella aluminosa</name>
    <dbReference type="NCBI Taxonomy" id="416017"/>
    <lineage>
        <taxon>Bacteria</taxon>
        <taxon>Bacillati</taxon>
        <taxon>Actinomycetota</taxon>
        <taxon>Actinomycetes</taxon>
        <taxon>Propionibacteriales</taxon>
        <taxon>Kribbellaceae</taxon>
        <taxon>Kribbella</taxon>
    </lineage>
</organism>
<feature type="domain" description="Transposase IS116/IS110/IS902 C-terminal" evidence="2">
    <location>
        <begin position="281"/>
        <end position="365"/>
    </location>
</feature>
<keyword evidence="8" id="KW-1185">Reference proteome</keyword>
<evidence type="ECO:0000259" key="2">
    <source>
        <dbReference type="Pfam" id="PF02371"/>
    </source>
</evidence>
<dbReference type="NCBIfam" id="NF033542">
    <property type="entry name" value="transpos_IS110"/>
    <property type="match status" value="1"/>
</dbReference>
<dbReference type="EMBL" id="JAGINT010000002">
    <property type="protein sequence ID" value="MBP2356401.1"/>
    <property type="molecule type" value="Genomic_DNA"/>
</dbReference>
<evidence type="ECO:0000313" key="3">
    <source>
        <dbReference type="EMBL" id="MBP2349817.1"/>
    </source>
</evidence>
<evidence type="ECO:0000259" key="1">
    <source>
        <dbReference type="Pfam" id="PF01548"/>
    </source>
</evidence>
<name>A0ABS4UXP2_9ACTN</name>
<proteinExistence type="predicted"/>
<dbReference type="Proteomes" id="UP000755585">
    <property type="component" value="Unassembled WGS sequence"/>
</dbReference>
<reference evidence="6 8" key="1">
    <citation type="submission" date="2021-03" db="EMBL/GenBank/DDBJ databases">
        <title>Sequencing the genomes of 1000 actinobacteria strains.</title>
        <authorList>
            <person name="Klenk H.-P."/>
        </authorList>
    </citation>
    <scope>NUCLEOTIDE SEQUENCE [LARGE SCALE GENOMIC DNA]</scope>
    <source>
        <strain evidence="6 8">DSM 18824</strain>
    </source>
</reference>